<feature type="transmembrane region" description="Helical" evidence="12">
    <location>
        <begin position="124"/>
        <end position="144"/>
    </location>
</feature>
<keyword evidence="4" id="KW-0479">Metal-binding</keyword>
<dbReference type="GO" id="GO:0046872">
    <property type="term" value="F:metal ion binding"/>
    <property type="evidence" value="ECO:0007669"/>
    <property type="project" value="UniProtKB-KW"/>
</dbReference>
<evidence type="ECO:0000256" key="3">
    <source>
        <dbReference type="ARBA" id="ARBA00022692"/>
    </source>
</evidence>
<dbReference type="EMBL" id="JYFQ01000205">
    <property type="protein sequence ID" value="KKZ10119.1"/>
    <property type="molecule type" value="Genomic_DNA"/>
</dbReference>
<dbReference type="GO" id="GO:0016491">
    <property type="term" value="F:oxidoreductase activity"/>
    <property type="evidence" value="ECO:0007669"/>
    <property type="project" value="UniProtKB-KW"/>
</dbReference>
<evidence type="ECO:0000256" key="1">
    <source>
        <dbReference type="ARBA" id="ARBA00004141"/>
    </source>
</evidence>
<comment type="pathway">
    <text evidence="11">Porphyrin-containing compound metabolism.</text>
</comment>
<feature type="transmembrane region" description="Helical" evidence="12">
    <location>
        <begin position="269"/>
        <end position="290"/>
    </location>
</feature>
<feature type="transmembrane region" description="Helical" evidence="12">
    <location>
        <begin position="240"/>
        <end position="263"/>
    </location>
</feature>
<dbReference type="InterPro" id="IPR050450">
    <property type="entry name" value="COX15/CtaA_HemeA_synthase"/>
</dbReference>
<feature type="transmembrane region" description="Helical" evidence="12">
    <location>
        <begin position="65"/>
        <end position="86"/>
    </location>
</feature>
<evidence type="ECO:0000313" key="13">
    <source>
        <dbReference type="EMBL" id="KKZ10119.1"/>
    </source>
</evidence>
<evidence type="ECO:0000256" key="9">
    <source>
        <dbReference type="ARBA" id="ARBA00023136"/>
    </source>
</evidence>
<feature type="transmembrane region" description="Helical" evidence="12">
    <location>
        <begin position="212"/>
        <end position="233"/>
    </location>
</feature>
<keyword evidence="7" id="KW-0408">Iron</keyword>
<dbReference type="PANTHER" id="PTHR35457">
    <property type="entry name" value="HEME A SYNTHASE"/>
    <property type="match status" value="1"/>
</dbReference>
<dbReference type="Proteomes" id="UP000035037">
    <property type="component" value="Unassembled WGS sequence"/>
</dbReference>
<dbReference type="AlphaFoldDB" id="A0A0G8ARK0"/>
<proteinExistence type="predicted"/>
<evidence type="ECO:0000256" key="11">
    <source>
        <dbReference type="ARBA" id="ARBA00023444"/>
    </source>
</evidence>
<keyword evidence="6" id="KW-0560">Oxidoreductase</keyword>
<evidence type="ECO:0000256" key="5">
    <source>
        <dbReference type="ARBA" id="ARBA00022989"/>
    </source>
</evidence>
<evidence type="ECO:0000256" key="6">
    <source>
        <dbReference type="ARBA" id="ARBA00023002"/>
    </source>
</evidence>
<evidence type="ECO:0000256" key="4">
    <source>
        <dbReference type="ARBA" id="ARBA00022723"/>
    </source>
</evidence>
<keyword evidence="2" id="KW-1003">Cell membrane</keyword>
<protein>
    <recommendedName>
        <fullName evidence="15">Cytochrome C oxidase assembly protein</fullName>
    </recommendedName>
</protein>
<keyword evidence="5 12" id="KW-1133">Transmembrane helix</keyword>
<dbReference type="GO" id="GO:0006784">
    <property type="term" value="P:heme A biosynthetic process"/>
    <property type="evidence" value="ECO:0007669"/>
    <property type="project" value="InterPro"/>
</dbReference>
<organism evidence="13 14">
    <name type="scientific">Candidatus Synechococcus spongiarum 15L</name>
    <dbReference type="NCBI Taxonomy" id="1608419"/>
    <lineage>
        <taxon>Bacteria</taxon>
        <taxon>Bacillati</taxon>
        <taxon>Cyanobacteriota</taxon>
        <taxon>Cyanophyceae</taxon>
        <taxon>Synechococcales</taxon>
        <taxon>Synechococcaceae</taxon>
        <taxon>Synechococcus</taxon>
    </lineage>
</organism>
<dbReference type="PATRIC" id="fig|1608419.3.peg.1240"/>
<keyword evidence="10" id="KW-1015">Disulfide bond</keyword>
<name>A0A0G8ARK0_9SYNE</name>
<accession>A0A0G8ARK0</accession>
<sequence length="297" mass="31543">MALPPFQRSRLLVLSTHLLVALVALVTVGGATRVMEAGLSCPDWPLCYGSVLPAAEMTVRVFLEWFHRLDAALVSLGLLLMAVLSWGQRRYVPATVPALATTAVLLVVVQVALGALTVTRLLRFDIVTAHLATGLLLVALLSLLRQQLRPTLRPLPPDMDGALTGPWRWWPALAALLVYIQCVLGGLLASQWATGRCLQLLQGCHWLTAHRLLAGAALVAVVALPIQAVVAAWPGPLQRLAFTAGLLVLLQAGLGALTLHLSLSQPLVTIGHQLGAALLLSVLTSLAVLLRPLPSSP</sequence>
<keyword evidence="9 12" id="KW-0472">Membrane</keyword>
<dbReference type="Pfam" id="PF02628">
    <property type="entry name" value="COX15-CtaA"/>
    <property type="match status" value="1"/>
</dbReference>
<feature type="transmembrane region" description="Helical" evidence="12">
    <location>
        <begin position="169"/>
        <end position="192"/>
    </location>
</feature>
<evidence type="ECO:0000256" key="8">
    <source>
        <dbReference type="ARBA" id="ARBA00023133"/>
    </source>
</evidence>
<comment type="caution">
    <text evidence="13">The sequence shown here is derived from an EMBL/GenBank/DDBJ whole genome shotgun (WGS) entry which is preliminary data.</text>
</comment>
<comment type="subcellular location">
    <subcellularLocation>
        <location evidence="1">Membrane</location>
        <topology evidence="1">Multi-pass membrane protein</topology>
    </subcellularLocation>
</comment>
<dbReference type="STRING" id="431041.FLM9_92"/>
<dbReference type="GO" id="GO:0016020">
    <property type="term" value="C:membrane"/>
    <property type="evidence" value="ECO:0007669"/>
    <property type="project" value="UniProtKB-SubCell"/>
</dbReference>
<dbReference type="PANTHER" id="PTHR35457:SF1">
    <property type="entry name" value="HEME A SYNTHASE"/>
    <property type="match status" value="1"/>
</dbReference>
<evidence type="ECO:0000256" key="12">
    <source>
        <dbReference type="SAM" id="Phobius"/>
    </source>
</evidence>
<evidence type="ECO:0000256" key="2">
    <source>
        <dbReference type="ARBA" id="ARBA00022475"/>
    </source>
</evidence>
<dbReference type="InterPro" id="IPR003780">
    <property type="entry name" value="COX15/CtaA_fam"/>
</dbReference>
<reference evidence="13 14" key="1">
    <citation type="submission" date="2015-02" db="EMBL/GenBank/DDBJ databases">
        <authorList>
            <person name="Slaby B."/>
            <person name="Hentschel U."/>
        </authorList>
    </citation>
    <scope>NUCLEOTIDE SEQUENCE [LARGE SCALE GENOMIC DNA]</scope>
    <source>
        <strain evidence="13">15L</strain>
    </source>
</reference>
<evidence type="ECO:0000256" key="10">
    <source>
        <dbReference type="ARBA" id="ARBA00023157"/>
    </source>
</evidence>
<evidence type="ECO:0000256" key="7">
    <source>
        <dbReference type="ARBA" id="ARBA00023004"/>
    </source>
</evidence>
<evidence type="ECO:0000313" key="14">
    <source>
        <dbReference type="Proteomes" id="UP000035037"/>
    </source>
</evidence>
<keyword evidence="3 12" id="KW-0812">Transmembrane</keyword>
<evidence type="ECO:0008006" key="15">
    <source>
        <dbReference type="Google" id="ProtNLM"/>
    </source>
</evidence>
<keyword evidence="8" id="KW-0350">Heme biosynthesis</keyword>
<feature type="transmembrane region" description="Helical" evidence="12">
    <location>
        <begin position="98"/>
        <end position="118"/>
    </location>
</feature>
<gene>
    <name evidence="13" type="ORF">TQ37_09665</name>
</gene>
<reference evidence="13 14" key="2">
    <citation type="submission" date="2015-05" db="EMBL/GenBank/DDBJ databases">
        <title>Lifestyle Evolution in Cyanobacterial Symbionts of Sponges.</title>
        <authorList>
            <person name="Burgsdorf I."/>
            <person name="Slaby B.M."/>
            <person name="Handley K.M."/>
            <person name="Haber M."/>
            <person name="Blom J."/>
            <person name="Marshall C.W."/>
            <person name="Gilbert J.A."/>
            <person name="Hentschel U."/>
            <person name="Steindler L."/>
        </authorList>
    </citation>
    <scope>NUCLEOTIDE SEQUENCE [LARGE SCALE GENOMIC DNA]</scope>
    <source>
        <strain evidence="13">15L</strain>
    </source>
</reference>